<dbReference type="InterPro" id="IPR038071">
    <property type="entry name" value="UROD/MetE-like_sf"/>
</dbReference>
<reference evidence="2" key="2">
    <citation type="submission" date="2021-04" db="EMBL/GenBank/DDBJ databases">
        <authorList>
            <person name="Zhang T."/>
            <person name="Zhang Y."/>
            <person name="Lu D."/>
            <person name="Zuo D."/>
            <person name="Du Z."/>
        </authorList>
    </citation>
    <scope>NUCLEOTIDE SEQUENCE</scope>
    <source>
        <strain evidence="2">JR1</strain>
    </source>
</reference>
<dbReference type="SUPFAM" id="SSF51726">
    <property type="entry name" value="UROD/MetE-like"/>
    <property type="match status" value="1"/>
</dbReference>
<proteinExistence type="predicted"/>
<dbReference type="Proteomes" id="UP000679220">
    <property type="component" value="Unassembled WGS sequence"/>
</dbReference>
<reference evidence="2" key="1">
    <citation type="journal article" date="2018" name="Int. J. Syst. Evol. Microbiol.">
        <title>Carboxylicivirga sediminis sp. nov., isolated from coastal sediment.</title>
        <authorList>
            <person name="Wang F.Q."/>
            <person name="Ren L.H."/>
            <person name="Zou R.J."/>
            <person name="Sun Y.Z."/>
            <person name="Liu X.J."/>
            <person name="Jiang F."/>
            <person name="Liu L.J."/>
        </authorList>
    </citation>
    <scope>NUCLEOTIDE SEQUENCE</scope>
    <source>
        <strain evidence="2">JR1</strain>
    </source>
</reference>
<dbReference type="EMBL" id="JAGTAR010000001">
    <property type="protein sequence ID" value="MBR8534028.1"/>
    <property type="molecule type" value="Genomic_DNA"/>
</dbReference>
<dbReference type="GO" id="GO:0006779">
    <property type="term" value="P:porphyrin-containing compound biosynthetic process"/>
    <property type="evidence" value="ECO:0007669"/>
    <property type="project" value="InterPro"/>
</dbReference>
<dbReference type="AlphaFoldDB" id="A0A941IVF5"/>
<evidence type="ECO:0000259" key="1">
    <source>
        <dbReference type="Pfam" id="PF01208"/>
    </source>
</evidence>
<dbReference type="Pfam" id="PF01208">
    <property type="entry name" value="URO-D"/>
    <property type="match status" value="1"/>
</dbReference>
<name>A0A941IVF5_9BACT</name>
<accession>A0A941IVF5</accession>
<dbReference type="RefSeq" id="WP_212187935.1">
    <property type="nucleotide sequence ID" value="NZ_JAGTAR010000001.1"/>
</dbReference>
<dbReference type="InterPro" id="IPR052024">
    <property type="entry name" value="Methanogen_methyltrans"/>
</dbReference>
<dbReference type="PANTHER" id="PTHR47099">
    <property type="entry name" value="METHYLCOBAMIDE:COM METHYLTRANSFERASE MTBA"/>
    <property type="match status" value="1"/>
</dbReference>
<comment type="caution">
    <text evidence="2">The sequence shown here is derived from an EMBL/GenBank/DDBJ whole genome shotgun (WGS) entry which is preliminary data.</text>
</comment>
<gene>
    <name evidence="2" type="ORF">KDU71_00520</name>
</gene>
<keyword evidence="3" id="KW-1185">Reference proteome</keyword>
<organism evidence="2 3">
    <name type="scientific">Carboxylicivirga sediminis</name>
    <dbReference type="NCBI Taxonomy" id="2006564"/>
    <lineage>
        <taxon>Bacteria</taxon>
        <taxon>Pseudomonadati</taxon>
        <taxon>Bacteroidota</taxon>
        <taxon>Bacteroidia</taxon>
        <taxon>Marinilabiliales</taxon>
        <taxon>Marinilabiliaceae</taxon>
        <taxon>Carboxylicivirga</taxon>
    </lineage>
</organism>
<feature type="domain" description="Uroporphyrinogen decarboxylase (URO-D)" evidence="1">
    <location>
        <begin position="143"/>
        <end position="334"/>
    </location>
</feature>
<sequence>MTKKEVIKMVLDGKQPPYVPWDCKFTIEALDKMKAHYGDDVDVEELVDNHFIKLGASSGFKINIGNDRKKDIFGVIWDMTHEKDIGNVEGLVLPEPTLDGYEFPDPNNPMLYDGMEEKIAANKDKFILYSIGFSLFERYWTLRGMENAFLDFMMYPDFVKDLMRKIADFNIAVIKNVCERYPEVDGIYFGDDWGAQKKLMMGKDVWIEFIYPELKRMYANTKAHGKYQLIHSCGDIEEIIPELIEAGVNCINPFQPEVLDVDDLLNTYRGKVAFHGGLSTQKTLPYGTVEDVVAETKHLLEMGKDGGYIFCPSHATEGDTPIENIVAFIDLIKAQKC</sequence>
<dbReference type="InterPro" id="IPR000257">
    <property type="entry name" value="Uroporphyrinogen_deCOase"/>
</dbReference>
<dbReference type="Gene3D" id="3.20.20.210">
    <property type="match status" value="1"/>
</dbReference>
<dbReference type="PANTHER" id="PTHR47099:SF1">
    <property type="entry name" value="METHYLCOBAMIDE:COM METHYLTRANSFERASE MTBA"/>
    <property type="match status" value="1"/>
</dbReference>
<evidence type="ECO:0000313" key="2">
    <source>
        <dbReference type="EMBL" id="MBR8534028.1"/>
    </source>
</evidence>
<dbReference type="GO" id="GO:0004853">
    <property type="term" value="F:uroporphyrinogen decarboxylase activity"/>
    <property type="evidence" value="ECO:0007669"/>
    <property type="project" value="InterPro"/>
</dbReference>
<protein>
    <recommendedName>
        <fullName evidence="1">Uroporphyrinogen decarboxylase (URO-D) domain-containing protein</fullName>
    </recommendedName>
</protein>
<evidence type="ECO:0000313" key="3">
    <source>
        <dbReference type="Proteomes" id="UP000679220"/>
    </source>
</evidence>